<gene>
    <name evidence="2" type="ORF">D9619_013079</name>
</gene>
<dbReference type="GO" id="GO:0005525">
    <property type="term" value="F:GTP binding"/>
    <property type="evidence" value="ECO:0007669"/>
    <property type="project" value="InterPro"/>
</dbReference>
<dbReference type="Pfam" id="PF01031">
    <property type="entry name" value="Dynamin_M"/>
    <property type="match status" value="1"/>
</dbReference>
<dbReference type="AlphaFoldDB" id="A0A8H5B045"/>
<reference evidence="2 3" key="1">
    <citation type="journal article" date="2020" name="ISME J.">
        <title>Uncovering the hidden diversity of litter-decomposition mechanisms in mushroom-forming fungi.</title>
        <authorList>
            <person name="Floudas D."/>
            <person name="Bentzer J."/>
            <person name="Ahren D."/>
            <person name="Johansson T."/>
            <person name="Persson P."/>
            <person name="Tunlid A."/>
        </authorList>
    </citation>
    <scope>NUCLEOTIDE SEQUENCE [LARGE SCALE GENOMIC DNA]</scope>
    <source>
        <strain evidence="2 3">CBS 101986</strain>
    </source>
</reference>
<comment type="caution">
    <text evidence="2">The sequence shown here is derived from an EMBL/GenBank/DDBJ whole genome shotgun (WGS) entry which is preliminary data.</text>
</comment>
<dbReference type="EMBL" id="JAACJJ010000046">
    <property type="protein sequence ID" value="KAF5313846.1"/>
    <property type="molecule type" value="Genomic_DNA"/>
</dbReference>
<sequence length="304" mass="35220">MGDLRAAIHGEQFNYFVQRNRERYGQFKSEIERTTPDFRPFEDAITWELSGVPFEAIKNLVTEYTKLWCEPSQSCFEAVFGNLFSLVRELVSKHFERYNTLAEYVRAIIFKEINKYQDEARRVLSEILELETTPLYTQNRSALEAEERRWLQVYSHPHGAADGDRSSPITLRYAFPDGRPDITVDALPTWEVADELKVMASVQAYFQVSYKRLVDNVPLTIEHELHQALSDGIEKALLSPVFGGIADGQVDINSLLRENPELEAKRNALHKREQCLRRIKDKLNFLEPQNTPVSEQNRYSTNTD</sequence>
<evidence type="ECO:0000313" key="2">
    <source>
        <dbReference type="EMBL" id="KAF5313846.1"/>
    </source>
</evidence>
<dbReference type="OrthoDB" id="5061070at2759"/>
<name>A0A8H5B045_9AGAR</name>
<evidence type="ECO:0000259" key="1">
    <source>
        <dbReference type="PROSITE" id="PS51388"/>
    </source>
</evidence>
<dbReference type="PANTHER" id="PTHR11566:SF21">
    <property type="entry name" value="DYNAMIN RELATED PROTEIN 1, ISOFORM A"/>
    <property type="match status" value="1"/>
</dbReference>
<dbReference type="GO" id="GO:0003924">
    <property type="term" value="F:GTPase activity"/>
    <property type="evidence" value="ECO:0007669"/>
    <property type="project" value="InterPro"/>
</dbReference>
<accession>A0A8H5B045</accession>
<protein>
    <recommendedName>
        <fullName evidence="1">GED domain-containing protein</fullName>
    </recommendedName>
</protein>
<dbReference type="InterPro" id="IPR000375">
    <property type="entry name" value="Dynamin_stalk"/>
</dbReference>
<dbReference type="PANTHER" id="PTHR11566">
    <property type="entry name" value="DYNAMIN"/>
    <property type="match status" value="1"/>
</dbReference>
<dbReference type="GO" id="GO:0005737">
    <property type="term" value="C:cytoplasm"/>
    <property type="evidence" value="ECO:0007669"/>
    <property type="project" value="TreeGrafter"/>
</dbReference>
<evidence type="ECO:0000313" key="3">
    <source>
        <dbReference type="Proteomes" id="UP000567179"/>
    </source>
</evidence>
<keyword evidence="3" id="KW-1185">Reference proteome</keyword>
<dbReference type="InterPro" id="IPR003130">
    <property type="entry name" value="GED"/>
</dbReference>
<proteinExistence type="predicted"/>
<dbReference type="InterPro" id="IPR022812">
    <property type="entry name" value="Dynamin"/>
</dbReference>
<dbReference type="InterPro" id="IPR020850">
    <property type="entry name" value="GED_dom"/>
</dbReference>
<dbReference type="Pfam" id="PF02212">
    <property type="entry name" value="GED"/>
    <property type="match status" value="1"/>
</dbReference>
<feature type="domain" description="GED" evidence="1">
    <location>
        <begin position="195"/>
        <end position="291"/>
    </location>
</feature>
<dbReference type="GO" id="GO:0008017">
    <property type="term" value="F:microtubule binding"/>
    <property type="evidence" value="ECO:0007669"/>
    <property type="project" value="TreeGrafter"/>
</dbReference>
<dbReference type="Gene3D" id="1.20.120.1240">
    <property type="entry name" value="Dynamin, middle domain"/>
    <property type="match status" value="1"/>
</dbReference>
<dbReference type="PROSITE" id="PS51388">
    <property type="entry name" value="GED"/>
    <property type="match status" value="1"/>
</dbReference>
<dbReference type="GO" id="GO:0005874">
    <property type="term" value="C:microtubule"/>
    <property type="evidence" value="ECO:0007669"/>
    <property type="project" value="TreeGrafter"/>
</dbReference>
<organism evidence="2 3">
    <name type="scientific">Psilocybe cf. subviscida</name>
    <dbReference type="NCBI Taxonomy" id="2480587"/>
    <lineage>
        <taxon>Eukaryota</taxon>
        <taxon>Fungi</taxon>
        <taxon>Dikarya</taxon>
        <taxon>Basidiomycota</taxon>
        <taxon>Agaricomycotina</taxon>
        <taxon>Agaricomycetes</taxon>
        <taxon>Agaricomycetidae</taxon>
        <taxon>Agaricales</taxon>
        <taxon>Agaricineae</taxon>
        <taxon>Strophariaceae</taxon>
        <taxon>Psilocybe</taxon>
    </lineage>
</organism>
<dbReference type="GO" id="GO:0016020">
    <property type="term" value="C:membrane"/>
    <property type="evidence" value="ECO:0007669"/>
    <property type="project" value="TreeGrafter"/>
</dbReference>
<dbReference type="Proteomes" id="UP000567179">
    <property type="component" value="Unassembled WGS sequence"/>
</dbReference>